<keyword evidence="5" id="KW-1185">Reference proteome</keyword>
<keyword evidence="2" id="KW-0143">Chaperone</keyword>
<evidence type="ECO:0000313" key="5">
    <source>
        <dbReference type="Proteomes" id="UP000750334"/>
    </source>
</evidence>
<feature type="region of interest" description="Disordered" evidence="3">
    <location>
        <begin position="145"/>
        <end position="172"/>
    </location>
</feature>
<dbReference type="OrthoDB" id="73691at2759"/>
<protein>
    <submittedName>
        <fullName evidence="4">Pentamidine resistance factor</fullName>
    </submittedName>
</protein>
<dbReference type="GO" id="GO:0007021">
    <property type="term" value="P:tubulin complex assembly"/>
    <property type="evidence" value="ECO:0007669"/>
    <property type="project" value="InterPro"/>
</dbReference>
<dbReference type="Pfam" id="PF02970">
    <property type="entry name" value="TBCA"/>
    <property type="match status" value="1"/>
</dbReference>
<organism evidence="4 5">
    <name type="scientific">Maudiozyma exigua</name>
    <name type="common">Yeast</name>
    <name type="synonym">Kazachstania exigua</name>
    <dbReference type="NCBI Taxonomy" id="34358"/>
    <lineage>
        <taxon>Eukaryota</taxon>
        <taxon>Fungi</taxon>
        <taxon>Dikarya</taxon>
        <taxon>Ascomycota</taxon>
        <taxon>Saccharomycotina</taxon>
        <taxon>Saccharomycetes</taxon>
        <taxon>Saccharomycetales</taxon>
        <taxon>Saccharomycetaceae</taxon>
        <taxon>Maudiozyma</taxon>
    </lineage>
</organism>
<dbReference type="Proteomes" id="UP000750334">
    <property type="component" value="Unassembled WGS sequence"/>
</dbReference>
<reference evidence="4 5" key="1">
    <citation type="submission" date="2020-11" db="EMBL/GenBank/DDBJ databases">
        <title>Kefir isolates.</title>
        <authorList>
            <person name="Marcisauskas S."/>
            <person name="Kim Y."/>
            <person name="Blasche S."/>
        </authorList>
    </citation>
    <scope>NUCLEOTIDE SEQUENCE [LARGE SCALE GENOMIC DNA]</scope>
    <source>
        <strain evidence="4 5">OG2</strain>
    </source>
</reference>
<dbReference type="EMBL" id="PUHR01000017">
    <property type="protein sequence ID" value="KAG0670993.1"/>
    <property type="molecule type" value="Genomic_DNA"/>
</dbReference>
<dbReference type="PANTHER" id="PTHR21500:SF0">
    <property type="entry name" value="TUBULIN-SPECIFIC CHAPERONE A"/>
    <property type="match status" value="1"/>
</dbReference>
<dbReference type="GO" id="GO:0005829">
    <property type="term" value="C:cytosol"/>
    <property type="evidence" value="ECO:0007669"/>
    <property type="project" value="TreeGrafter"/>
</dbReference>
<dbReference type="GO" id="GO:0048487">
    <property type="term" value="F:beta-tubulin binding"/>
    <property type="evidence" value="ECO:0007669"/>
    <property type="project" value="InterPro"/>
</dbReference>
<feature type="region of interest" description="Disordered" evidence="3">
    <location>
        <begin position="237"/>
        <end position="286"/>
    </location>
</feature>
<dbReference type="PANTHER" id="PTHR21500">
    <property type="entry name" value="TUBULIN-SPECIFIC CHAPERONE A"/>
    <property type="match status" value="1"/>
</dbReference>
<evidence type="ECO:0000313" key="4">
    <source>
        <dbReference type="EMBL" id="KAG0670993.1"/>
    </source>
</evidence>
<gene>
    <name evidence="4" type="primary">PNT1</name>
    <name evidence="4" type="ORF">C6P45_001500</name>
</gene>
<dbReference type="AlphaFoldDB" id="A0A9P6WDR2"/>
<dbReference type="InterPro" id="IPR036126">
    <property type="entry name" value="TBCA_sf"/>
</dbReference>
<evidence type="ECO:0000256" key="2">
    <source>
        <dbReference type="ARBA" id="ARBA00023186"/>
    </source>
</evidence>
<feature type="compositionally biased region" description="Basic residues" evidence="3">
    <location>
        <begin position="153"/>
        <end position="162"/>
    </location>
</feature>
<dbReference type="SUPFAM" id="SSF46988">
    <property type="entry name" value="Tubulin chaperone cofactor A"/>
    <property type="match status" value="1"/>
</dbReference>
<dbReference type="InterPro" id="IPR004226">
    <property type="entry name" value="TBCA"/>
</dbReference>
<accession>A0A9P6WDR2</accession>
<feature type="compositionally biased region" description="Polar residues" evidence="3">
    <location>
        <begin position="251"/>
        <end position="260"/>
    </location>
</feature>
<dbReference type="GO" id="GO:0007023">
    <property type="term" value="P:post-chaperonin tubulin folding pathway"/>
    <property type="evidence" value="ECO:0007669"/>
    <property type="project" value="InterPro"/>
</dbReference>
<evidence type="ECO:0000256" key="1">
    <source>
        <dbReference type="ARBA" id="ARBA00006806"/>
    </source>
</evidence>
<comment type="caution">
    <text evidence="4">The sequence shown here is derived from an EMBL/GenBank/DDBJ whole genome shotgun (WGS) entry which is preliminary data.</text>
</comment>
<name>A0A9P6WDR2_MAUEX</name>
<comment type="similarity">
    <text evidence="1">Belongs to the TBCA family.</text>
</comment>
<dbReference type="GO" id="GO:0015630">
    <property type="term" value="C:microtubule cytoskeleton"/>
    <property type="evidence" value="ECO:0007669"/>
    <property type="project" value="TreeGrafter"/>
</dbReference>
<dbReference type="Gene3D" id="1.20.58.90">
    <property type="match status" value="1"/>
</dbReference>
<proteinExistence type="inferred from homology"/>
<evidence type="ECO:0000256" key="3">
    <source>
        <dbReference type="SAM" id="MobiDB-lite"/>
    </source>
</evidence>
<sequence length="931" mass="107149">MPRKFLGQRIDKDVDMLRPPSLTLTAADICKLPPVPTSSSEESLILESNDNKTKQKKLKRLSKQYGGTIYFKKRLESVPEIFLHDFKKRQTETTTFIPKDLMNVERMPIINEKSTIHRTSSIHHTNTNKRVMQREMRHVSQGIPYKYAGHSTGRSKNKLHRKSNNDPYLKHPGCSRSTNEILFDEILDAYGADNDETESIPSVEEEIVVPYQSNNSVLNSEIERVLEHVQKQQNIVEMNRRIGPVGKHSEASSIDSTHASPSRKHLSELMSNDDESNESGSDSWSELDNADIVTSSSSNTDGYETAQDTIPSSLEIADLNIHAIPSDNEELVPLIPKNKIKLLSCHKIKIVPHIFNFDYDETENDCNTEDEEDYTNHLQLGTITAFNHINAEDIIHGRIPSHEAGDDITGLQSKIDRISLEDSDIPESISSNTTNNDIFIMAPTQLEIKVKSLERLVKEESYYQQEAKDQAEHIESLKKDPKIDPYDLKKQVEVLEDTKRLLPTLYQKIREFKDDLTQFLSTYKGAENLEPSNIALKNAEDLLAKTYPSIFSLDTKQTFLATSRNNDLFQKLSHKIKRNQIKIVETPAESDNDINSLTTLPGTQSIITIERNRINTTNNVPQWRRTPTLWFRIIREQMKIYRKAIKNAYMVHKQYKTTPLSTYLSSQLFKDLELNVLDKNVTRKQFVEMYRKNEFWKLPRFLLMFFIFEEMFLVMVYLWPKLGLRSALSVGAYKKITNSHVFNDDLRTKMTGTVGIGKNIRPISSPYDLDIDVLKQLLVQLPTNDISKWKIKVWNLFKVKSKLANIVADRCEYYIVDDWLLLKKIIGNETVSISKPEFVNLIAERQLYSKGEDLNAMVNDAMGLQILLWRLALYWSFRFDKVDIVSPTIKSGFTNKWGVNNVSILNFPGTLSNFGDEVQLFNKIHLDYINL</sequence>